<protein>
    <submittedName>
        <fullName evidence="1">Uncharacterized protein</fullName>
    </submittedName>
</protein>
<evidence type="ECO:0000313" key="2">
    <source>
        <dbReference type="Proteomes" id="UP001632038"/>
    </source>
</evidence>
<dbReference type="AlphaFoldDB" id="A0ABD3E530"/>
<organism evidence="1 2">
    <name type="scientific">Castilleja foliolosa</name>
    <dbReference type="NCBI Taxonomy" id="1961234"/>
    <lineage>
        <taxon>Eukaryota</taxon>
        <taxon>Viridiplantae</taxon>
        <taxon>Streptophyta</taxon>
        <taxon>Embryophyta</taxon>
        <taxon>Tracheophyta</taxon>
        <taxon>Spermatophyta</taxon>
        <taxon>Magnoliopsida</taxon>
        <taxon>eudicotyledons</taxon>
        <taxon>Gunneridae</taxon>
        <taxon>Pentapetalae</taxon>
        <taxon>asterids</taxon>
        <taxon>lamiids</taxon>
        <taxon>Lamiales</taxon>
        <taxon>Orobanchaceae</taxon>
        <taxon>Pedicularideae</taxon>
        <taxon>Castillejinae</taxon>
        <taxon>Castilleja</taxon>
    </lineage>
</organism>
<evidence type="ECO:0000313" key="1">
    <source>
        <dbReference type="EMBL" id="KAL3648176.1"/>
    </source>
</evidence>
<comment type="caution">
    <text evidence="1">The sequence shown here is derived from an EMBL/GenBank/DDBJ whole genome shotgun (WGS) entry which is preliminary data.</text>
</comment>
<sequence length="59" mass="6804">MVFGERFMGHKRSLVKGFWDPRNGFWGKIYGAKMVSGERILGSKKQFLGKGLWDPERVS</sequence>
<gene>
    <name evidence="1" type="ORF">CASFOL_007600</name>
</gene>
<name>A0ABD3E530_9LAMI</name>
<accession>A0ABD3E530</accession>
<keyword evidence="2" id="KW-1185">Reference proteome</keyword>
<proteinExistence type="predicted"/>
<reference evidence="2" key="1">
    <citation type="journal article" date="2024" name="IScience">
        <title>Strigolactones Initiate the Formation of Haustorium-like Structures in Castilleja.</title>
        <authorList>
            <person name="Buerger M."/>
            <person name="Peterson D."/>
            <person name="Chory J."/>
        </authorList>
    </citation>
    <scope>NUCLEOTIDE SEQUENCE [LARGE SCALE GENOMIC DNA]</scope>
</reference>
<dbReference type="EMBL" id="JAVIJP010000008">
    <property type="protein sequence ID" value="KAL3648176.1"/>
    <property type="molecule type" value="Genomic_DNA"/>
</dbReference>
<dbReference type="Proteomes" id="UP001632038">
    <property type="component" value="Unassembled WGS sequence"/>
</dbReference>